<dbReference type="Proteomes" id="UP000281118">
    <property type="component" value="Unassembled WGS sequence"/>
</dbReference>
<dbReference type="Pfam" id="PF03797">
    <property type="entry name" value="Autotransporter"/>
    <property type="match status" value="1"/>
</dbReference>
<dbReference type="NCBIfam" id="TIGR02601">
    <property type="entry name" value="autotrns_rpt"/>
    <property type="match status" value="3"/>
</dbReference>
<dbReference type="InterPro" id="IPR024973">
    <property type="entry name" value="ESPR"/>
</dbReference>
<keyword evidence="4" id="KW-0472">Membrane</keyword>
<dbReference type="InterPro" id="IPR012332">
    <property type="entry name" value="Autotransporter_pectin_lyase_C"/>
</dbReference>
<dbReference type="NCBIfam" id="TIGR01414">
    <property type="entry name" value="autotrans_barl"/>
    <property type="match status" value="1"/>
</dbReference>
<comment type="caution">
    <text evidence="6">The sequence shown here is derived from an EMBL/GenBank/DDBJ whole genome shotgun (WGS) entry which is preliminary data.</text>
</comment>
<dbReference type="Gene3D" id="2.160.20.20">
    <property type="match status" value="1"/>
</dbReference>
<protein>
    <submittedName>
        <fullName evidence="6">Autotransporter outer membrane beta-barrel domain-containing protein</fullName>
    </submittedName>
</protein>
<dbReference type="SMART" id="SM00869">
    <property type="entry name" value="Autotransporter"/>
    <property type="match status" value="1"/>
</dbReference>
<evidence type="ECO:0000313" key="7">
    <source>
        <dbReference type="Proteomes" id="UP000281118"/>
    </source>
</evidence>
<dbReference type="PANTHER" id="PTHR35037">
    <property type="entry name" value="C-TERMINAL REGION OF AIDA-LIKE PROTEIN"/>
    <property type="match status" value="1"/>
</dbReference>
<dbReference type="OrthoDB" id="8613264at2"/>
<feature type="region of interest" description="Disordered" evidence="3">
    <location>
        <begin position="71"/>
        <end position="140"/>
    </location>
</feature>
<dbReference type="InterPro" id="IPR036709">
    <property type="entry name" value="Autotransporte_beta_dom_sf"/>
</dbReference>
<dbReference type="Pfam" id="PF12951">
    <property type="entry name" value="PATR"/>
    <property type="match status" value="4"/>
</dbReference>
<feature type="domain" description="Autotransporter" evidence="5">
    <location>
        <begin position="1050"/>
        <end position="1329"/>
    </location>
</feature>
<organism evidence="6 7">
    <name type="scientific">Variovorax guangxiensis</name>
    <dbReference type="NCBI Taxonomy" id="1775474"/>
    <lineage>
        <taxon>Bacteria</taxon>
        <taxon>Pseudomonadati</taxon>
        <taxon>Pseudomonadota</taxon>
        <taxon>Betaproteobacteria</taxon>
        <taxon>Burkholderiales</taxon>
        <taxon>Comamonadaceae</taxon>
        <taxon>Variovorax</taxon>
    </lineage>
</organism>
<dbReference type="SUPFAM" id="SSF51126">
    <property type="entry name" value="Pectin lyase-like"/>
    <property type="match status" value="2"/>
</dbReference>
<dbReference type="InterPro" id="IPR051551">
    <property type="entry name" value="Autotransporter_adhesion"/>
</dbReference>
<dbReference type="EMBL" id="RXFT01000006">
    <property type="protein sequence ID" value="RUR68538.1"/>
    <property type="molecule type" value="Genomic_DNA"/>
</dbReference>
<keyword evidence="2" id="KW-0843">Virulence</keyword>
<dbReference type="GO" id="GO:0019867">
    <property type="term" value="C:outer membrane"/>
    <property type="evidence" value="ECO:0007669"/>
    <property type="project" value="InterPro"/>
</dbReference>
<name>A0A3S0XFD9_9BURK</name>
<dbReference type="PROSITE" id="PS51208">
    <property type="entry name" value="AUTOTRANSPORTER"/>
    <property type="match status" value="1"/>
</dbReference>
<feature type="transmembrane region" description="Helical" evidence="4">
    <location>
        <begin position="33"/>
        <end position="51"/>
    </location>
</feature>
<dbReference type="Pfam" id="PF13018">
    <property type="entry name" value="ESPR"/>
    <property type="match status" value="1"/>
</dbReference>
<feature type="compositionally biased region" description="Gly residues" evidence="3">
    <location>
        <begin position="71"/>
        <end position="82"/>
    </location>
</feature>
<evidence type="ECO:0000256" key="1">
    <source>
        <dbReference type="ARBA" id="ARBA00022729"/>
    </source>
</evidence>
<evidence type="ECO:0000256" key="4">
    <source>
        <dbReference type="SAM" id="Phobius"/>
    </source>
</evidence>
<dbReference type="Gene3D" id="2.40.128.130">
    <property type="entry name" value="Autotransporter beta-domain"/>
    <property type="match status" value="1"/>
</dbReference>
<dbReference type="InterPro" id="IPR006315">
    <property type="entry name" value="OM_autotransptr_brl_dom"/>
</dbReference>
<keyword evidence="4" id="KW-0812">Transmembrane</keyword>
<evidence type="ECO:0000256" key="3">
    <source>
        <dbReference type="SAM" id="MobiDB-lite"/>
    </source>
</evidence>
<keyword evidence="4" id="KW-1133">Transmembrane helix</keyword>
<evidence type="ECO:0000313" key="6">
    <source>
        <dbReference type="EMBL" id="RUR68538.1"/>
    </source>
</evidence>
<dbReference type="InterPro" id="IPR013425">
    <property type="entry name" value="Autotrns_rpt"/>
</dbReference>
<feature type="compositionally biased region" description="Low complexity" evidence="3">
    <location>
        <begin position="131"/>
        <end position="140"/>
    </location>
</feature>
<accession>A0A3S0XFD9</accession>
<dbReference type="InterPro" id="IPR011050">
    <property type="entry name" value="Pectin_lyase_fold/virulence"/>
</dbReference>
<reference evidence="6 7" key="1">
    <citation type="submission" date="2018-12" db="EMBL/GenBank/DDBJ databases">
        <title>The genome sequences of Variovorax guangxiensis DSM 27352.</title>
        <authorList>
            <person name="Gao J."/>
            <person name="Sun J."/>
        </authorList>
    </citation>
    <scope>NUCLEOTIDE SEQUENCE [LARGE SCALE GENOMIC DNA]</scope>
    <source>
        <strain evidence="6 7">DSM 27352</strain>
    </source>
</reference>
<sequence length="1329" mass="127952">MNTIYRSVWNAALGTWVAVSEVSRRRGRRASSVTAVVGLLALASLPAVSWAQASGGTAFIAGGGTGGRGGAGNGSGGVGGSVGEFPGLDGIPPSGGNGGNGRDGAGGPGGTGGAVGATSVTGSVTGGSGTNGAPDPDPVYGAGAGGGGGAAVYTADTAINVGGGVILRGGNGGAGGIARLAGGGGGGGAGLQSVAAGVSLDNAGQTIGGNGGAGAIGQWAGGGGGGGDGIVVQGNGATVTNTGTAIGGNGGNGAVVTTGGMVGGGGEGGAGLALESSGNSVLNTGALVGGAGGAGGNNTANGIGGAGLRIRGNANSIVNSGTLMAGMNGDGITPGDAVRITGNDNQLELRAGSSITGLLRVTSGTGNVLRLAGDTTDGTTALNSATYSGFARYEKTGASTWALTGINTGLTPWFVTGGALSIADDGALGNSSGALTLDGGTLNVTGDTTATRAVSIGAGGGTFDVDLVRTLTLNGEVSGGGALQKTGRGTLVLGAANSYTGGTTVAAGSLEALATGALGAGPVSVAGNASLVFGSKADAGGLTITAAARGPLPTDNAGFVQFRDSSSAGTAHLIMNTGASAEFRDNASAGSAVIENHGGLTNIRGNATAGNARVTNFSGGQINLLDDASAGQATFVNESGGLIDIFDRATADQASVVNNAGGRLLIRSLTTAGISVGSLSGAGDVNLGAKALTTGGLNGSTEVSGVISGTGGSLVKVGTGTLTLSGANTYTGGTALRQGRLNLGNSQALGTGTLSMDDDTTLGFSADGLTIANAIQLTGSTDPVIDTGAFNATLSGAISGGGFITKEGSGTLTLSGANNYTGATNVAQGTLKAGAANTFSAASAHSVASGATLDLAGFSQTVASLANSGTVSLAGAAAGTTLTVTGAYVGNGGVLRLGTVLNGTGPSDRLVLDGAAASASGRTTVQVSNLGGLGALTSGNGIEVVTAKNGATTTAQTTKDAFSLANGHVDAGAYEYRLYAADANGAGENWYLRSSTNVSPGAPAPVITYRAEASLYSALPGQLRQGNLAMLGDLRKRVGDDDVKGGAATPGASSRRAWARVLSTDIDIQQGGAVSPSSKGRLTGFQAGTDLLATPNWRAGLYVGQLDGDASVRGFASGIQNLGVGRNDLRSQYLGVYGTYTSDSGFYADAVVQSGRHRYTVEPLASQGMSGKGNSLLGSIEVGQSFALGGSGWRIEPQLQLIHQHMDLGNSAIVGAVVQPQADSGWIARAGLRVKGEIATGAGTLQPYGRFNVYRTSSGADIARFVNGATTTDIAAPTGGTSTELAGGFTLALGESTSLYGEIGKLWASGGNARVKSSINGSVGVRVKW</sequence>
<dbReference type="InterPro" id="IPR005546">
    <property type="entry name" value="Autotransporte_beta"/>
</dbReference>
<dbReference type="PANTHER" id="PTHR35037:SF3">
    <property type="entry name" value="C-TERMINAL REGION OF AIDA-LIKE PROTEIN"/>
    <property type="match status" value="1"/>
</dbReference>
<dbReference type="CDD" id="cd01344">
    <property type="entry name" value="PL2_Passenger_AT"/>
    <property type="match status" value="1"/>
</dbReference>
<dbReference type="InterPro" id="IPR043990">
    <property type="entry name" value="AC_1"/>
</dbReference>
<evidence type="ECO:0000259" key="5">
    <source>
        <dbReference type="PROSITE" id="PS51208"/>
    </source>
</evidence>
<feature type="compositionally biased region" description="Gly residues" evidence="3">
    <location>
        <begin position="93"/>
        <end position="115"/>
    </location>
</feature>
<evidence type="ECO:0000256" key="2">
    <source>
        <dbReference type="ARBA" id="ARBA00023026"/>
    </source>
</evidence>
<dbReference type="SUPFAM" id="SSF103515">
    <property type="entry name" value="Autotransporter"/>
    <property type="match status" value="1"/>
</dbReference>
<dbReference type="Pfam" id="PF18883">
    <property type="entry name" value="AC_1"/>
    <property type="match status" value="1"/>
</dbReference>
<dbReference type="RefSeq" id="WP_126022675.1">
    <property type="nucleotide sequence ID" value="NZ_RXFT01000006.1"/>
</dbReference>
<proteinExistence type="predicted"/>
<gene>
    <name evidence="6" type="ORF">EJP67_15860</name>
</gene>
<keyword evidence="1" id="KW-0732">Signal</keyword>